<dbReference type="EMBL" id="GGFJ01011690">
    <property type="protein sequence ID" value="MBW60831.1"/>
    <property type="molecule type" value="Transcribed_RNA"/>
</dbReference>
<reference evidence="2" key="1">
    <citation type="submission" date="2018-01" db="EMBL/GenBank/DDBJ databases">
        <title>An insight into the sialome of Amazonian anophelines.</title>
        <authorList>
            <person name="Ribeiro J.M."/>
            <person name="Scarpassa V."/>
            <person name="Calvo E."/>
        </authorList>
    </citation>
    <scope>NUCLEOTIDE SEQUENCE</scope>
    <source>
        <tissue evidence="2">Salivary glands</tissue>
    </source>
</reference>
<organism evidence="2">
    <name type="scientific">Anopheles marajoara</name>
    <dbReference type="NCBI Taxonomy" id="58244"/>
    <lineage>
        <taxon>Eukaryota</taxon>
        <taxon>Metazoa</taxon>
        <taxon>Ecdysozoa</taxon>
        <taxon>Arthropoda</taxon>
        <taxon>Hexapoda</taxon>
        <taxon>Insecta</taxon>
        <taxon>Pterygota</taxon>
        <taxon>Neoptera</taxon>
        <taxon>Endopterygota</taxon>
        <taxon>Diptera</taxon>
        <taxon>Nematocera</taxon>
        <taxon>Culicoidea</taxon>
        <taxon>Culicidae</taxon>
        <taxon>Anophelinae</taxon>
        <taxon>Anopheles</taxon>
    </lineage>
</organism>
<keyword evidence="1" id="KW-0732">Signal</keyword>
<dbReference type="AlphaFoldDB" id="A0A2M4C6Q7"/>
<sequence>MQLSLHLVLLLLFEIDSRVTFLDVVQRLAQLVAFIRPAHVRRQRVEHLVEINSTVFAFENRFLKLLEMLQRDTLLGVQKGRRVSYPTVGRSRSATNLNIEIIRLSCLSLALQILIEVTAPPNDGTAISIAGANRGLREQFTIRRVGWSDKRNVKV</sequence>
<feature type="signal peptide" evidence="1">
    <location>
        <begin position="1"/>
        <end position="21"/>
    </location>
</feature>
<evidence type="ECO:0000256" key="1">
    <source>
        <dbReference type="SAM" id="SignalP"/>
    </source>
</evidence>
<name>A0A2M4C6Q7_9DIPT</name>
<evidence type="ECO:0000313" key="2">
    <source>
        <dbReference type="EMBL" id="MBW60831.1"/>
    </source>
</evidence>
<proteinExistence type="predicted"/>
<protein>
    <submittedName>
        <fullName evidence="2">Putative secreted protein</fullName>
    </submittedName>
</protein>
<feature type="chain" id="PRO_5014850335" evidence="1">
    <location>
        <begin position="22"/>
        <end position="155"/>
    </location>
</feature>
<accession>A0A2M4C6Q7</accession>